<evidence type="ECO:0000313" key="2">
    <source>
        <dbReference type="Proteomes" id="UP000435910"/>
    </source>
</evidence>
<evidence type="ECO:0008006" key="3">
    <source>
        <dbReference type="Google" id="ProtNLM"/>
    </source>
</evidence>
<name>A0A8B5Y726_BACLI</name>
<sequence>MGKVTRVYPGPNNGLIRWIEENFGEIDGYAATFKMKDGTTMTIYDALTPVEAVGMAEIGKNVIQEAINEDEFVSRP</sequence>
<proteinExistence type="predicted"/>
<dbReference type="RefSeq" id="WP_021837352.1">
    <property type="nucleotide sequence ID" value="NZ_BOQW01000003.1"/>
</dbReference>
<accession>A0A8B5Y726</accession>
<comment type="caution">
    <text evidence="1">The sequence shown here is derived from an EMBL/GenBank/DDBJ whole genome shotgun (WGS) entry which is preliminary data.</text>
</comment>
<evidence type="ECO:0000313" key="1">
    <source>
        <dbReference type="EMBL" id="TWL22022.1"/>
    </source>
</evidence>
<organism evidence="1 2">
    <name type="scientific">Bacillus licheniformis</name>
    <dbReference type="NCBI Taxonomy" id="1402"/>
    <lineage>
        <taxon>Bacteria</taxon>
        <taxon>Bacillati</taxon>
        <taxon>Bacillota</taxon>
        <taxon>Bacilli</taxon>
        <taxon>Bacillales</taxon>
        <taxon>Bacillaceae</taxon>
        <taxon>Bacillus</taxon>
    </lineage>
</organism>
<reference evidence="1 2" key="1">
    <citation type="submission" date="2019-06" db="EMBL/GenBank/DDBJ databases">
        <title>Genome sequence analysis of &gt;100 Bacillus licheniformis strains suggests intrinsic resistance to this species.</title>
        <authorList>
            <person name="Wels M."/>
            <person name="Siezen R.J."/>
            <person name="Johansen E."/>
            <person name="Stuer-Lauridsen B."/>
            <person name="Bjerre K."/>
            <person name="Nielsen B.K.K."/>
        </authorList>
    </citation>
    <scope>NUCLEOTIDE SEQUENCE [LARGE SCALE GENOMIC DNA]</scope>
    <source>
        <strain evidence="1 2">BAC-16736</strain>
    </source>
</reference>
<dbReference type="AlphaFoldDB" id="A0A8B5Y726"/>
<dbReference type="Proteomes" id="UP000435910">
    <property type="component" value="Unassembled WGS sequence"/>
</dbReference>
<gene>
    <name evidence="1" type="ORF">CHCC16736_0485</name>
</gene>
<protein>
    <recommendedName>
        <fullName evidence="3">Phage related protein</fullName>
    </recommendedName>
</protein>
<dbReference type="EMBL" id="NILC01000030">
    <property type="protein sequence ID" value="TWL22022.1"/>
    <property type="molecule type" value="Genomic_DNA"/>
</dbReference>